<feature type="transmembrane region" description="Helical" evidence="1">
    <location>
        <begin position="39"/>
        <end position="58"/>
    </location>
</feature>
<dbReference type="Proteomes" id="UP000076959">
    <property type="component" value="Unassembled WGS sequence"/>
</dbReference>
<organism evidence="2 3">
    <name type="scientific">Bradyrhizobium centrolobii</name>
    <dbReference type="NCBI Taxonomy" id="1505087"/>
    <lineage>
        <taxon>Bacteria</taxon>
        <taxon>Pseudomonadati</taxon>
        <taxon>Pseudomonadota</taxon>
        <taxon>Alphaproteobacteria</taxon>
        <taxon>Hyphomicrobiales</taxon>
        <taxon>Nitrobacteraceae</taxon>
        <taxon>Bradyrhizobium</taxon>
    </lineage>
</organism>
<comment type="caution">
    <text evidence="2">The sequence shown here is derived from an EMBL/GenBank/DDBJ whole genome shotgun (WGS) entry which is preliminary data.</text>
</comment>
<evidence type="ECO:0000313" key="3">
    <source>
        <dbReference type="Proteomes" id="UP000076959"/>
    </source>
</evidence>
<dbReference type="OrthoDB" id="123194at2"/>
<keyword evidence="1" id="KW-1133">Transmembrane helix</keyword>
<feature type="transmembrane region" description="Helical" evidence="1">
    <location>
        <begin position="12"/>
        <end position="32"/>
    </location>
</feature>
<sequence length="68" mass="8015">MEYWMYGYGPAHWLWFIVMIAVVIYPVGRILSRIGFSPLWSIVMFIPLVNLIALWILAFTDWPGRRAV</sequence>
<evidence type="ECO:0000256" key="1">
    <source>
        <dbReference type="SAM" id="Phobius"/>
    </source>
</evidence>
<reference evidence="2 3" key="1">
    <citation type="submission" date="2016-03" db="EMBL/GenBank/DDBJ databases">
        <title>Draft Genome Sequence of the Strain BR 10245 (Bradyrhizobium sp.) isolated from nodules of Centrolobium paraense.</title>
        <authorList>
            <person name="Simoes-Araujo J.L.Sr."/>
            <person name="Barauna A.C."/>
            <person name="Silva K."/>
            <person name="Zilli J.E."/>
        </authorList>
    </citation>
    <scope>NUCLEOTIDE SEQUENCE [LARGE SCALE GENOMIC DNA]</scope>
    <source>
        <strain evidence="2 3">BR 10245</strain>
    </source>
</reference>
<evidence type="ECO:0000313" key="2">
    <source>
        <dbReference type="EMBL" id="OAF07844.1"/>
    </source>
</evidence>
<keyword evidence="1" id="KW-0812">Transmembrane</keyword>
<keyword evidence="1" id="KW-0472">Membrane</keyword>
<evidence type="ECO:0008006" key="4">
    <source>
        <dbReference type="Google" id="ProtNLM"/>
    </source>
</evidence>
<accession>A0A176YLH2</accession>
<dbReference type="STRING" id="1505087.AYJ54_16805"/>
<dbReference type="AlphaFoldDB" id="A0A176YLH2"/>
<gene>
    <name evidence="2" type="ORF">AYJ54_16805</name>
</gene>
<keyword evidence="3" id="KW-1185">Reference proteome</keyword>
<name>A0A176YLH2_9BRAD</name>
<proteinExistence type="predicted"/>
<protein>
    <recommendedName>
        <fullName evidence="4">DUF805 domain-containing protein</fullName>
    </recommendedName>
</protein>
<dbReference type="EMBL" id="LUUB01000065">
    <property type="protein sequence ID" value="OAF07844.1"/>
    <property type="molecule type" value="Genomic_DNA"/>
</dbReference>